<reference evidence="1" key="1">
    <citation type="submission" date="2021-06" db="EMBL/GenBank/DDBJ databases">
        <title>Genome-based taxonomic framework of Microbacterium strains isolated from marine environment, the description of four new species and reclassification of four preexisting species.</title>
        <authorList>
            <person name="Lee S.D."/>
            <person name="Kim S.-M."/>
            <person name="Byeon Y.-S."/>
            <person name="Yang H.L."/>
            <person name="Kim I.S."/>
        </authorList>
    </citation>
    <scope>NUCLEOTIDE SEQUENCE</scope>
    <source>
        <strain evidence="1">KACC 20510</strain>
    </source>
</reference>
<dbReference type="Proteomes" id="UP001172731">
    <property type="component" value="Unassembled WGS sequence"/>
</dbReference>
<keyword evidence="2" id="KW-1185">Reference proteome</keyword>
<accession>A0ABT8FRS1</accession>
<evidence type="ECO:0000313" key="2">
    <source>
        <dbReference type="Proteomes" id="UP001172731"/>
    </source>
</evidence>
<protein>
    <submittedName>
        <fullName evidence="1">Uncharacterized protein</fullName>
    </submittedName>
</protein>
<proteinExistence type="predicted"/>
<dbReference type="RefSeq" id="WP_301132981.1">
    <property type="nucleotide sequence ID" value="NZ_BAAAUQ010000019.1"/>
</dbReference>
<dbReference type="EMBL" id="JAHWXI010000004">
    <property type="protein sequence ID" value="MDN4463880.1"/>
    <property type="molecule type" value="Genomic_DNA"/>
</dbReference>
<gene>
    <name evidence="1" type="ORF">KZC48_05645</name>
</gene>
<organism evidence="1 2">
    <name type="scientific">Microbacterium aurantiacum</name>
    <dbReference type="NCBI Taxonomy" id="162393"/>
    <lineage>
        <taxon>Bacteria</taxon>
        <taxon>Bacillati</taxon>
        <taxon>Actinomycetota</taxon>
        <taxon>Actinomycetes</taxon>
        <taxon>Micrococcales</taxon>
        <taxon>Microbacteriaceae</taxon>
        <taxon>Microbacterium</taxon>
    </lineage>
</organism>
<name>A0ABT8FRS1_9MICO</name>
<evidence type="ECO:0000313" key="1">
    <source>
        <dbReference type="EMBL" id="MDN4463880.1"/>
    </source>
</evidence>
<comment type="caution">
    <text evidence="1">The sequence shown here is derived from an EMBL/GenBank/DDBJ whole genome shotgun (WGS) entry which is preliminary data.</text>
</comment>
<sequence>MENVSLVTILVAVLGAGGLGAFAREIADIVSKVRRGVSTRESNRKNDIISQRDAAIARSAAEQKRADEERERRIAWQEYAGILAFRLRMSGISPDPLPDGIEDTINPNTA</sequence>